<dbReference type="EMBL" id="JACIDC010000006">
    <property type="protein sequence ID" value="MBB4040353.1"/>
    <property type="molecule type" value="Genomic_DNA"/>
</dbReference>
<name>A0A7W6N8F1_9HYPH</name>
<proteinExistence type="predicted"/>
<protein>
    <submittedName>
        <fullName evidence="1">Uncharacterized protein</fullName>
    </submittedName>
</protein>
<reference evidence="1 2" key="1">
    <citation type="submission" date="2020-08" db="EMBL/GenBank/DDBJ databases">
        <title>Genomic Encyclopedia of Type Strains, Phase IV (KMG-IV): sequencing the most valuable type-strain genomes for metagenomic binning, comparative biology and taxonomic classification.</title>
        <authorList>
            <person name="Goeker M."/>
        </authorList>
    </citation>
    <scope>NUCLEOTIDE SEQUENCE [LARGE SCALE GENOMIC DNA]</scope>
    <source>
        <strain evidence="1 2">DSM 15743</strain>
    </source>
</reference>
<comment type="caution">
    <text evidence="1">The sequence shown here is derived from an EMBL/GenBank/DDBJ whole genome shotgun (WGS) entry which is preliminary data.</text>
</comment>
<keyword evidence="2" id="KW-1185">Reference proteome</keyword>
<evidence type="ECO:0000313" key="2">
    <source>
        <dbReference type="Proteomes" id="UP000519439"/>
    </source>
</evidence>
<dbReference type="AlphaFoldDB" id="A0A7W6N8F1"/>
<dbReference type="Proteomes" id="UP000519439">
    <property type="component" value="Unassembled WGS sequence"/>
</dbReference>
<gene>
    <name evidence="1" type="ORF">GGR34_002006</name>
</gene>
<evidence type="ECO:0000313" key="1">
    <source>
        <dbReference type="EMBL" id="MBB4040353.1"/>
    </source>
</evidence>
<accession>A0A7W6N8F1</accession>
<sequence length="59" mass="6649">MGERVPDDLIPVYTALHAVLRARLSLAHLLDPVPREPRKWVPLAKQYLALAEHALVAKE</sequence>
<organism evidence="1 2">
    <name type="scientific">Microvirga flocculans</name>
    <dbReference type="NCBI Taxonomy" id="217168"/>
    <lineage>
        <taxon>Bacteria</taxon>
        <taxon>Pseudomonadati</taxon>
        <taxon>Pseudomonadota</taxon>
        <taxon>Alphaproteobacteria</taxon>
        <taxon>Hyphomicrobiales</taxon>
        <taxon>Methylobacteriaceae</taxon>
        <taxon>Microvirga</taxon>
    </lineage>
</organism>